<proteinExistence type="predicted"/>
<dbReference type="RefSeq" id="WP_013676227.1">
    <property type="nucleotide sequence ID" value="NC_015312.1"/>
</dbReference>
<feature type="transmembrane region" description="Helical" evidence="2">
    <location>
        <begin position="33"/>
        <end position="53"/>
    </location>
</feature>
<keyword evidence="2" id="KW-0472">Membrane</keyword>
<feature type="region of interest" description="Disordered" evidence="1">
    <location>
        <begin position="1"/>
        <end position="25"/>
    </location>
</feature>
<dbReference type="AlphaFoldDB" id="F4CT94"/>
<protein>
    <submittedName>
        <fullName evidence="3">Uncharacterized protein</fullName>
    </submittedName>
</protein>
<dbReference type="KEGG" id="pdx:Psed_4149"/>
<dbReference type="Proteomes" id="UP000007809">
    <property type="component" value="Chromosome"/>
</dbReference>
<sequence>MARPAGPADRRLGRPAGGTGGPRPRSEFPVADLLYTLLLVGVFAVLVLCLRGLERL</sequence>
<keyword evidence="2" id="KW-1133">Transmembrane helix</keyword>
<evidence type="ECO:0000256" key="1">
    <source>
        <dbReference type="SAM" id="MobiDB-lite"/>
    </source>
</evidence>
<gene>
    <name evidence="3" type="ordered locus">Psed_4149</name>
</gene>
<dbReference type="STRING" id="675635.Psed_4149"/>
<keyword evidence="2" id="KW-0812">Transmembrane</keyword>
<dbReference type="HOGENOM" id="CLU_3011021_0_0_11"/>
<evidence type="ECO:0000313" key="4">
    <source>
        <dbReference type="Proteomes" id="UP000007809"/>
    </source>
</evidence>
<evidence type="ECO:0000313" key="3">
    <source>
        <dbReference type="EMBL" id="AEA26312.1"/>
    </source>
</evidence>
<name>F4CT94_PSEUX</name>
<dbReference type="EMBL" id="CP002593">
    <property type="protein sequence ID" value="AEA26312.1"/>
    <property type="molecule type" value="Genomic_DNA"/>
</dbReference>
<reference evidence="3 4" key="1">
    <citation type="journal article" date="2011" name="J. Bacteriol.">
        <title>Genome sequence of the 1,4-dioxane-degrading Pseudonocardia dioxanivorans strain CB1190.</title>
        <authorList>
            <person name="Sales C.M."/>
            <person name="Mahendra S."/>
            <person name="Grostern A."/>
            <person name="Parales R.E."/>
            <person name="Goodwin L.A."/>
            <person name="Woyke T."/>
            <person name="Nolan M."/>
            <person name="Lapidus A."/>
            <person name="Chertkov O."/>
            <person name="Ovchinnikova G."/>
            <person name="Sczyrba A."/>
            <person name="Alvarez-Cohen L."/>
        </authorList>
    </citation>
    <scope>NUCLEOTIDE SEQUENCE [LARGE SCALE GENOMIC DNA]</scope>
    <source>
        <strain evidence="4">ATCC 55486 / DSM 44775 / JCM 13855 / CB1190</strain>
    </source>
</reference>
<evidence type="ECO:0000256" key="2">
    <source>
        <dbReference type="SAM" id="Phobius"/>
    </source>
</evidence>
<keyword evidence="4" id="KW-1185">Reference proteome</keyword>
<organism evidence="3 4">
    <name type="scientific">Pseudonocardia dioxanivorans (strain ATCC 55486 / DSM 44775 / JCM 13855 / CB1190)</name>
    <dbReference type="NCBI Taxonomy" id="675635"/>
    <lineage>
        <taxon>Bacteria</taxon>
        <taxon>Bacillati</taxon>
        <taxon>Actinomycetota</taxon>
        <taxon>Actinomycetes</taxon>
        <taxon>Pseudonocardiales</taxon>
        <taxon>Pseudonocardiaceae</taxon>
        <taxon>Pseudonocardia</taxon>
    </lineage>
</organism>
<accession>F4CT94</accession>